<evidence type="ECO:0000313" key="3">
    <source>
        <dbReference type="Proteomes" id="UP000886748"/>
    </source>
</evidence>
<gene>
    <name evidence="2" type="ORF">IAD26_02635</name>
</gene>
<evidence type="ECO:0000313" key="2">
    <source>
        <dbReference type="EMBL" id="HIU92012.1"/>
    </source>
</evidence>
<dbReference type="EMBL" id="DVOD01000018">
    <property type="protein sequence ID" value="HIU92012.1"/>
    <property type="molecule type" value="Genomic_DNA"/>
</dbReference>
<reference evidence="2" key="2">
    <citation type="journal article" date="2021" name="PeerJ">
        <title>Extensive microbial diversity within the chicken gut microbiome revealed by metagenomics and culture.</title>
        <authorList>
            <person name="Gilroy R."/>
            <person name="Ravi A."/>
            <person name="Getino M."/>
            <person name="Pursley I."/>
            <person name="Horton D.L."/>
            <person name="Alikhan N.F."/>
            <person name="Baker D."/>
            <person name="Gharbi K."/>
            <person name="Hall N."/>
            <person name="Watson M."/>
            <person name="Adriaenssens E.M."/>
            <person name="Foster-Nyarko E."/>
            <person name="Jarju S."/>
            <person name="Secka A."/>
            <person name="Antonio M."/>
            <person name="Oren A."/>
            <person name="Chaudhuri R.R."/>
            <person name="La Ragione R."/>
            <person name="Hildebrand F."/>
            <person name="Pallen M.J."/>
        </authorList>
    </citation>
    <scope>NUCLEOTIDE SEQUENCE</scope>
    <source>
        <strain evidence="2">CHK154-7741</strain>
    </source>
</reference>
<dbReference type="Proteomes" id="UP000886748">
    <property type="component" value="Unassembled WGS sequence"/>
</dbReference>
<reference evidence="2" key="1">
    <citation type="submission" date="2020-10" db="EMBL/GenBank/DDBJ databases">
        <authorList>
            <person name="Gilroy R."/>
        </authorList>
    </citation>
    <scope>NUCLEOTIDE SEQUENCE</scope>
    <source>
        <strain evidence="2">CHK154-7741</strain>
    </source>
</reference>
<sequence length="219" mass="24043">MVKIAPYSLSSRVSFKNNQENPVKQQTQNSEYYKTTSGVKTAAGYAASGLVAIIVSNHLVEKMSNKFDEISKLSGKQNPVKNLPKIGLGRSAWFLATTFACGAFVDNFLNKKREKLANDLKTKDADTLMKEDKHIQKTDKGNLYYKSSIYKNVGPLLALGVLTLNTGINILKRGAKSPMRLDVWELIDVLCTAGIGGSMLGAITDKFSNKAAREFADKK</sequence>
<dbReference type="AlphaFoldDB" id="A0A9D1MYV8"/>
<feature type="transmembrane region" description="Helical" evidence="1">
    <location>
        <begin position="42"/>
        <end position="60"/>
    </location>
</feature>
<proteinExistence type="predicted"/>
<accession>A0A9D1MYV8</accession>
<keyword evidence="1" id="KW-0812">Transmembrane</keyword>
<feature type="transmembrane region" description="Helical" evidence="1">
    <location>
        <begin position="183"/>
        <end position="203"/>
    </location>
</feature>
<keyword evidence="1" id="KW-0472">Membrane</keyword>
<organism evidence="2 3">
    <name type="scientific">Candidatus Limenecus avicola</name>
    <dbReference type="NCBI Taxonomy" id="2840847"/>
    <lineage>
        <taxon>Bacteria</taxon>
        <taxon>Bacillati</taxon>
        <taxon>Bacillota</taxon>
        <taxon>Clostridia</taxon>
        <taxon>Eubacteriales</taxon>
        <taxon>Clostridiaceae</taxon>
        <taxon>Clostridiaceae incertae sedis</taxon>
        <taxon>Candidatus Limenecus</taxon>
    </lineage>
</organism>
<comment type="caution">
    <text evidence="2">The sequence shown here is derived from an EMBL/GenBank/DDBJ whole genome shotgun (WGS) entry which is preliminary data.</text>
</comment>
<keyword evidence="1" id="KW-1133">Transmembrane helix</keyword>
<feature type="transmembrane region" description="Helical" evidence="1">
    <location>
        <begin position="153"/>
        <end position="171"/>
    </location>
</feature>
<protein>
    <submittedName>
        <fullName evidence="2">Uncharacterized protein</fullName>
    </submittedName>
</protein>
<name>A0A9D1MYV8_9CLOT</name>
<evidence type="ECO:0000256" key="1">
    <source>
        <dbReference type="SAM" id="Phobius"/>
    </source>
</evidence>